<sequence>MRHSEAAYRVLLSSREKLDKREEIEATFRVCRDAFLEVSAVLLDMLEARSNTYVSVDDVRCAVFEALGERERCGLAGEMDRGEHPRRLLLCGQDRMHRRWALLQGRRFVLLAVLRYRFPKPQALLYCLMKNGWINMPHHRSLGRRCSRSLSRRTVACE</sequence>
<dbReference type="Proteomes" id="UP001497644">
    <property type="component" value="Unassembled WGS sequence"/>
</dbReference>
<proteinExistence type="predicted"/>
<keyword evidence="2" id="KW-1185">Reference proteome</keyword>
<reference evidence="1" key="1">
    <citation type="submission" date="2024-04" db="EMBL/GenBank/DDBJ databases">
        <authorList>
            <consortium name="Molecular Ecology Group"/>
        </authorList>
    </citation>
    <scope>NUCLEOTIDE SEQUENCE</scope>
</reference>
<protein>
    <submittedName>
        <fullName evidence="1">Uncharacterized protein</fullName>
    </submittedName>
</protein>
<evidence type="ECO:0000313" key="1">
    <source>
        <dbReference type="EMBL" id="CAL1672474.1"/>
    </source>
</evidence>
<gene>
    <name evidence="1" type="ORF">LPLAT_LOCUS8278</name>
</gene>
<organism evidence="1 2">
    <name type="scientific">Lasius platythorax</name>
    <dbReference type="NCBI Taxonomy" id="488582"/>
    <lineage>
        <taxon>Eukaryota</taxon>
        <taxon>Metazoa</taxon>
        <taxon>Ecdysozoa</taxon>
        <taxon>Arthropoda</taxon>
        <taxon>Hexapoda</taxon>
        <taxon>Insecta</taxon>
        <taxon>Pterygota</taxon>
        <taxon>Neoptera</taxon>
        <taxon>Endopterygota</taxon>
        <taxon>Hymenoptera</taxon>
        <taxon>Apocrita</taxon>
        <taxon>Aculeata</taxon>
        <taxon>Formicoidea</taxon>
        <taxon>Formicidae</taxon>
        <taxon>Formicinae</taxon>
        <taxon>Lasius</taxon>
        <taxon>Lasius</taxon>
    </lineage>
</organism>
<dbReference type="EMBL" id="CAXIPU020000589">
    <property type="protein sequence ID" value="CAL1672474.1"/>
    <property type="molecule type" value="Genomic_DNA"/>
</dbReference>
<comment type="caution">
    <text evidence="1">The sequence shown here is derived from an EMBL/GenBank/DDBJ whole genome shotgun (WGS) entry which is preliminary data.</text>
</comment>
<evidence type="ECO:0000313" key="2">
    <source>
        <dbReference type="Proteomes" id="UP001497644"/>
    </source>
</evidence>
<accession>A0AAV2MZI2</accession>
<name>A0AAV2MZI2_9HYME</name>
<dbReference type="AlphaFoldDB" id="A0AAV2MZI2"/>